<name>A0A197KCZ5_9FUNG</name>
<gene>
    <name evidence="2" type="ORF">K457DRAFT_1495805</name>
</gene>
<feature type="transmembrane region" description="Helical" evidence="1">
    <location>
        <begin position="30"/>
        <end position="46"/>
    </location>
</feature>
<organism evidence="2 3">
    <name type="scientific">Linnemannia elongata AG-77</name>
    <dbReference type="NCBI Taxonomy" id="1314771"/>
    <lineage>
        <taxon>Eukaryota</taxon>
        <taxon>Fungi</taxon>
        <taxon>Fungi incertae sedis</taxon>
        <taxon>Mucoromycota</taxon>
        <taxon>Mortierellomycotina</taxon>
        <taxon>Mortierellomycetes</taxon>
        <taxon>Mortierellales</taxon>
        <taxon>Mortierellaceae</taxon>
        <taxon>Linnemannia</taxon>
    </lineage>
</organism>
<keyword evidence="1" id="KW-0812">Transmembrane</keyword>
<proteinExistence type="predicted"/>
<accession>A0A197KCZ5</accession>
<evidence type="ECO:0000256" key="1">
    <source>
        <dbReference type="SAM" id="Phobius"/>
    </source>
</evidence>
<protein>
    <submittedName>
        <fullName evidence="2">Uncharacterized protein</fullName>
    </submittedName>
</protein>
<sequence length="57" mass="6579">MLLLMQVIPHSSISFQALIKRSFHSPEKKIAAFFILFSYIFFGGTLNNRRLLSCCLE</sequence>
<evidence type="ECO:0000313" key="3">
    <source>
        <dbReference type="Proteomes" id="UP000078512"/>
    </source>
</evidence>
<evidence type="ECO:0000313" key="2">
    <source>
        <dbReference type="EMBL" id="OAQ35043.1"/>
    </source>
</evidence>
<dbReference type="EMBL" id="KV442015">
    <property type="protein sequence ID" value="OAQ35043.1"/>
    <property type="molecule type" value="Genomic_DNA"/>
</dbReference>
<keyword evidence="3" id="KW-1185">Reference proteome</keyword>
<dbReference type="AlphaFoldDB" id="A0A197KCZ5"/>
<dbReference type="Proteomes" id="UP000078512">
    <property type="component" value="Unassembled WGS sequence"/>
</dbReference>
<reference evidence="2 3" key="1">
    <citation type="submission" date="2016-05" db="EMBL/GenBank/DDBJ databases">
        <title>Genome sequencing reveals origins of a unique bacterial endosymbiosis in the earliest lineages of terrestrial Fungi.</title>
        <authorList>
            <consortium name="DOE Joint Genome Institute"/>
            <person name="Uehling J."/>
            <person name="Gryganskyi A."/>
            <person name="Hameed K."/>
            <person name="Tschaplinski T."/>
            <person name="Misztal P."/>
            <person name="Wu S."/>
            <person name="Desiro A."/>
            <person name="Vande Pol N."/>
            <person name="Du Z.-Y."/>
            <person name="Zienkiewicz A."/>
            <person name="Zienkiewicz K."/>
            <person name="Morin E."/>
            <person name="Tisserant E."/>
            <person name="Splivallo R."/>
            <person name="Hainaut M."/>
            <person name="Henrissat B."/>
            <person name="Ohm R."/>
            <person name="Kuo A."/>
            <person name="Yan J."/>
            <person name="Lipzen A."/>
            <person name="Nolan M."/>
            <person name="Labutti K."/>
            <person name="Barry K."/>
            <person name="Goldstein A."/>
            <person name="Labbe J."/>
            <person name="Schadt C."/>
            <person name="Tuskan G."/>
            <person name="Grigoriev I."/>
            <person name="Martin F."/>
            <person name="Vilgalys R."/>
            <person name="Bonito G."/>
        </authorList>
    </citation>
    <scope>NUCLEOTIDE SEQUENCE [LARGE SCALE GENOMIC DNA]</scope>
    <source>
        <strain evidence="2 3">AG-77</strain>
    </source>
</reference>
<keyword evidence="1" id="KW-1133">Transmembrane helix</keyword>
<keyword evidence="1" id="KW-0472">Membrane</keyword>